<dbReference type="VEuPathDB" id="VectorBase:MDOMA2_004372"/>
<name>A0A1I8NJV6_MUSDO</name>
<protein>
    <submittedName>
        <fullName evidence="4">Uncharacterized protein LOC105261878 isoform X1</fullName>
    </submittedName>
</protein>
<dbReference type="RefSeq" id="XP_011292994.1">
    <property type="nucleotide sequence ID" value="XM_011294692.2"/>
</dbReference>
<dbReference type="PANTHER" id="PTHR22666:SF3">
    <property type="entry name" value="MYB_SANT-LIKE DNA-BINDING DOMAIN-CONTAINING PROTEIN 1"/>
    <property type="match status" value="1"/>
</dbReference>
<dbReference type="InterPro" id="IPR026095">
    <property type="entry name" value="Myb/SANT-like_DNA-bd_dom_prot"/>
</dbReference>
<evidence type="ECO:0000313" key="4">
    <source>
        <dbReference type="RefSeq" id="XP_011292994.1"/>
    </source>
</evidence>
<dbReference type="EnsemblMetazoa" id="MDOA016347-RA">
    <property type="protein sequence ID" value="MDOA016347-PA"/>
    <property type="gene ID" value="MDOA016347"/>
</dbReference>
<dbReference type="PANTHER" id="PTHR22666">
    <property type="entry name" value="MYB_SANT-LIKE DNA-BINDING DOMAIN-CONTAINING PROTEIN 1"/>
    <property type="match status" value="1"/>
</dbReference>
<dbReference type="KEGG" id="mde:105261878"/>
<reference evidence="2" key="1">
    <citation type="submission" date="2020-05" db="UniProtKB">
        <authorList>
            <consortium name="EnsemblMetazoa"/>
        </authorList>
    </citation>
    <scope>IDENTIFICATION</scope>
    <source>
        <strain evidence="2">Aabys</strain>
    </source>
</reference>
<dbReference type="Proteomes" id="UP001652621">
    <property type="component" value="Unplaced"/>
</dbReference>
<dbReference type="GeneID" id="105261878"/>
<dbReference type="Pfam" id="PF13837">
    <property type="entry name" value="Myb_DNA-bind_4"/>
    <property type="match status" value="1"/>
</dbReference>
<dbReference type="Gene3D" id="1.10.10.60">
    <property type="entry name" value="Homeodomain-like"/>
    <property type="match status" value="1"/>
</dbReference>
<dbReference type="GO" id="GO:0045893">
    <property type="term" value="P:positive regulation of DNA-templated transcription"/>
    <property type="evidence" value="ECO:0007669"/>
    <property type="project" value="TreeGrafter"/>
</dbReference>
<accession>A0A1I8NJV6</accession>
<dbReference type="GO" id="GO:0016604">
    <property type="term" value="C:nuclear body"/>
    <property type="evidence" value="ECO:0007669"/>
    <property type="project" value="TreeGrafter"/>
</dbReference>
<keyword evidence="3" id="KW-1185">Reference proteome</keyword>
<proteinExistence type="predicted"/>
<feature type="domain" description="Myb/SANT-like DNA-binding" evidence="1">
    <location>
        <begin position="39"/>
        <end position="125"/>
    </location>
</feature>
<dbReference type="AlphaFoldDB" id="A0A1I8NJV6"/>
<evidence type="ECO:0000313" key="3">
    <source>
        <dbReference type="Proteomes" id="UP001652621"/>
    </source>
</evidence>
<sequence>MTLYSKETEIKIEQMELYEENASEASEKRWSVSSRKSASRWNVDSERALLRLWFAHMEQLRGCRKNRHIIQEMMNKMHNQGYYYTVDELKTKMHNVSARYKREKQAIEATGSTSDWEIFNDVDRLLDPDKSFNPDDLPMEHINNLETPLTNNVSNSRFSTPPLTPFMYKESSSELPSTSNVFTVPKEEDNLTQVFTDFENRIEGMYDEIKKLVKIEEEKKDILKSFVDREADVQKALIDFLKKS</sequence>
<dbReference type="OrthoDB" id="691673at2759"/>
<organism evidence="2">
    <name type="scientific">Musca domestica</name>
    <name type="common">House fly</name>
    <dbReference type="NCBI Taxonomy" id="7370"/>
    <lineage>
        <taxon>Eukaryota</taxon>
        <taxon>Metazoa</taxon>
        <taxon>Ecdysozoa</taxon>
        <taxon>Arthropoda</taxon>
        <taxon>Hexapoda</taxon>
        <taxon>Insecta</taxon>
        <taxon>Pterygota</taxon>
        <taxon>Neoptera</taxon>
        <taxon>Endopterygota</taxon>
        <taxon>Diptera</taxon>
        <taxon>Brachycera</taxon>
        <taxon>Muscomorpha</taxon>
        <taxon>Muscoidea</taxon>
        <taxon>Muscidae</taxon>
        <taxon>Musca</taxon>
    </lineage>
</organism>
<reference evidence="4" key="2">
    <citation type="submission" date="2025-04" db="UniProtKB">
        <authorList>
            <consortium name="RefSeq"/>
        </authorList>
    </citation>
    <scope>IDENTIFICATION</scope>
    <source>
        <strain evidence="4">Aabys</strain>
    </source>
</reference>
<evidence type="ECO:0000259" key="1">
    <source>
        <dbReference type="Pfam" id="PF13837"/>
    </source>
</evidence>
<dbReference type="VEuPathDB" id="VectorBase:MDOA016347"/>
<evidence type="ECO:0000313" key="2">
    <source>
        <dbReference type="EnsemblMetazoa" id="MDOA016347-PA"/>
    </source>
</evidence>
<dbReference type="InterPro" id="IPR044822">
    <property type="entry name" value="Myb_DNA-bind_4"/>
</dbReference>
<gene>
    <name evidence="2" type="primary">105261878</name>
    <name evidence="4" type="synonym">LOC105261878</name>
</gene>